<dbReference type="RefSeq" id="XP_023950558.2">
    <property type="nucleotide sequence ID" value="XM_024094790.2"/>
</dbReference>
<organism evidence="2 3">
    <name type="scientific">Bicyclus anynana</name>
    <name type="common">Squinting bush brown butterfly</name>
    <dbReference type="NCBI Taxonomy" id="110368"/>
    <lineage>
        <taxon>Eukaryota</taxon>
        <taxon>Metazoa</taxon>
        <taxon>Ecdysozoa</taxon>
        <taxon>Arthropoda</taxon>
        <taxon>Hexapoda</taxon>
        <taxon>Insecta</taxon>
        <taxon>Pterygota</taxon>
        <taxon>Neoptera</taxon>
        <taxon>Endopterygota</taxon>
        <taxon>Lepidoptera</taxon>
        <taxon>Glossata</taxon>
        <taxon>Ditrysia</taxon>
        <taxon>Papilionoidea</taxon>
        <taxon>Nymphalidae</taxon>
        <taxon>Satyrinae</taxon>
        <taxon>Satyrini</taxon>
        <taxon>Mycalesina</taxon>
        <taxon>Bicyclus</taxon>
    </lineage>
</organism>
<keyword evidence="1" id="KW-1133">Transmembrane helix</keyword>
<protein>
    <submittedName>
        <fullName evidence="3">Uncharacterized protein LOC112054865 isoform X1</fullName>
    </submittedName>
</protein>
<dbReference type="GeneID" id="112054865"/>
<dbReference type="OrthoDB" id="7116894at2759"/>
<gene>
    <name evidence="3" type="primary">LOC112054865</name>
</gene>
<dbReference type="KEGG" id="bany:112054865"/>
<name>A0A6J1P0A0_BICAN</name>
<sequence length="200" mass="23756">MFSKELHYFFSINSTWATGCHLDKNMSKLFRGFIIYSAFAIFVTYCGVHFIPERVKVVYINDKYYHNYTYSVKRYGRNSSYYINMEATLKEEWNNNVTVNLIFNEFLHNTYRRSFIELHHKFCDLLKDEKFYAPTILEYGIKCPLVPGTYRLMNLTIPLAEFPSVFPFERARVDIESTVSDTGELMSKVYLYCSFKNIRA</sequence>
<keyword evidence="2" id="KW-1185">Reference proteome</keyword>
<proteinExistence type="predicted"/>
<dbReference type="Proteomes" id="UP001652582">
    <property type="component" value="Chromosome 5"/>
</dbReference>
<evidence type="ECO:0000313" key="2">
    <source>
        <dbReference type="Proteomes" id="UP001652582"/>
    </source>
</evidence>
<reference evidence="3" key="1">
    <citation type="submission" date="2025-08" db="UniProtKB">
        <authorList>
            <consortium name="RefSeq"/>
        </authorList>
    </citation>
    <scope>IDENTIFICATION</scope>
</reference>
<keyword evidence="1" id="KW-0812">Transmembrane</keyword>
<accession>A0A6J1P0A0</accession>
<evidence type="ECO:0000313" key="3">
    <source>
        <dbReference type="RefSeq" id="XP_023950558.2"/>
    </source>
</evidence>
<feature type="transmembrane region" description="Helical" evidence="1">
    <location>
        <begin position="33"/>
        <end position="51"/>
    </location>
</feature>
<keyword evidence="1" id="KW-0472">Membrane</keyword>
<dbReference type="AlphaFoldDB" id="A0A6J1P0A0"/>
<evidence type="ECO:0000256" key="1">
    <source>
        <dbReference type="SAM" id="Phobius"/>
    </source>
</evidence>
<dbReference type="PROSITE" id="PS51257">
    <property type="entry name" value="PROKAR_LIPOPROTEIN"/>
    <property type="match status" value="1"/>
</dbReference>